<organism evidence="6 7">
    <name type="scientific">Longispora fulva</name>
    <dbReference type="NCBI Taxonomy" id="619741"/>
    <lineage>
        <taxon>Bacteria</taxon>
        <taxon>Bacillati</taxon>
        <taxon>Actinomycetota</taxon>
        <taxon>Actinomycetes</taxon>
        <taxon>Micromonosporales</taxon>
        <taxon>Micromonosporaceae</taxon>
        <taxon>Longispora</taxon>
    </lineage>
</organism>
<sequence>MPRRVTALTAAFALALPLAVMAVAGTASAEPAAPAAASKIPSLVADRVSKIRAAVGGTHGLRAAGLSDTQLDTLGAGFLTITPAGGIDLTLHATGPVGKAEEQALRDLGATVVDSSGEFAKVPGVALPEVGLIHAVVPYDKVDAVAGLGWVATVRPTLKPQVDSEPLVAEGAPLHRTDVANSRGLTGAGQKVGFISDGVTHLADSIARGELPADATALAVGDGDEGTAMMEIVHDMAPDAKLAFHTVGDDLTSYVGAFHNLAAWGANLIAEDIAFDDEPAFQQGLGAVTAEKLAQQGVWVSSSAGNLGAKHASRAPAVGTGRTPDGVAGGYAHCPSVPNNTVNLRGTDNTYDVIVRPGGTLLPTLQWSEPRAIYPTVGQGGFTNLNLYLMTADGSDCLASSTNVQANGVGDTIEQLVFQNTTGANIPAKLVVDVAGTSSAVKAPTFDLRWRTSGVTTVDPGDRAGSLNPDSNYLGFATSAGAVASNVSVNPATVPLESYSAAGPVQIMSTTVCASGVGPCTGVAGGGFRSFVAPAWGAADGVTVSGVGGFGSGTCPSAVQGGCRFFGTSAAAPSAAGVAALIRQQIGASQSPLAVNRTMYALALKRPENAGFGAGVLRATTY</sequence>
<evidence type="ECO:0000313" key="7">
    <source>
        <dbReference type="Proteomes" id="UP000622552"/>
    </source>
</evidence>
<dbReference type="InterPro" id="IPR036852">
    <property type="entry name" value="Peptidase_S8/S53_dom_sf"/>
</dbReference>
<evidence type="ECO:0000256" key="2">
    <source>
        <dbReference type="ARBA" id="ARBA00022801"/>
    </source>
</evidence>
<evidence type="ECO:0000256" key="3">
    <source>
        <dbReference type="ARBA" id="ARBA00022825"/>
    </source>
</evidence>
<keyword evidence="4" id="KW-0732">Signal</keyword>
<dbReference type="InterPro" id="IPR015500">
    <property type="entry name" value="Peptidase_S8_subtilisin-rel"/>
</dbReference>
<feature type="chain" id="PRO_5035318109" description="Peptidase S8/S53 domain-containing protein" evidence="4">
    <location>
        <begin position="30"/>
        <end position="622"/>
    </location>
</feature>
<keyword evidence="3" id="KW-0720">Serine protease</keyword>
<keyword evidence="2" id="KW-0378">Hydrolase</keyword>
<dbReference type="EMBL" id="JADOUF010000001">
    <property type="protein sequence ID" value="MBG6137629.1"/>
    <property type="molecule type" value="Genomic_DNA"/>
</dbReference>
<keyword evidence="7" id="KW-1185">Reference proteome</keyword>
<evidence type="ECO:0000256" key="1">
    <source>
        <dbReference type="ARBA" id="ARBA00022670"/>
    </source>
</evidence>
<dbReference type="Gene3D" id="3.40.50.200">
    <property type="entry name" value="Peptidase S8/S53 domain"/>
    <property type="match status" value="2"/>
</dbReference>
<accession>A0A8J7KK42</accession>
<evidence type="ECO:0000259" key="5">
    <source>
        <dbReference type="Pfam" id="PF00082"/>
    </source>
</evidence>
<dbReference type="GO" id="GO:0006508">
    <property type="term" value="P:proteolysis"/>
    <property type="evidence" value="ECO:0007669"/>
    <property type="project" value="UniProtKB-KW"/>
</dbReference>
<keyword evidence="1" id="KW-0645">Protease</keyword>
<evidence type="ECO:0000256" key="4">
    <source>
        <dbReference type="SAM" id="SignalP"/>
    </source>
</evidence>
<feature type="signal peptide" evidence="4">
    <location>
        <begin position="1"/>
        <end position="29"/>
    </location>
</feature>
<reference evidence="6" key="1">
    <citation type="submission" date="2020-11" db="EMBL/GenBank/DDBJ databases">
        <title>Sequencing the genomes of 1000 actinobacteria strains.</title>
        <authorList>
            <person name="Klenk H.-P."/>
        </authorList>
    </citation>
    <scope>NUCLEOTIDE SEQUENCE</scope>
    <source>
        <strain evidence="6">DSM 45356</strain>
    </source>
</reference>
<feature type="domain" description="Peptidase S8/S53" evidence="5">
    <location>
        <begin position="293"/>
        <end position="599"/>
    </location>
</feature>
<dbReference type="RefSeq" id="WP_197004476.1">
    <property type="nucleotide sequence ID" value="NZ_BONS01000024.1"/>
</dbReference>
<dbReference type="PRINTS" id="PR00723">
    <property type="entry name" value="SUBTILISIN"/>
</dbReference>
<dbReference type="SUPFAM" id="SSF52743">
    <property type="entry name" value="Subtilisin-like"/>
    <property type="match status" value="1"/>
</dbReference>
<name>A0A8J7KK42_9ACTN</name>
<dbReference type="Proteomes" id="UP000622552">
    <property type="component" value="Unassembled WGS sequence"/>
</dbReference>
<dbReference type="InterPro" id="IPR023828">
    <property type="entry name" value="Peptidase_S8_Ser-AS"/>
</dbReference>
<dbReference type="Pfam" id="PF00082">
    <property type="entry name" value="Peptidase_S8"/>
    <property type="match status" value="1"/>
</dbReference>
<dbReference type="GO" id="GO:0004252">
    <property type="term" value="F:serine-type endopeptidase activity"/>
    <property type="evidence" value="ECO:0007669"/>
    <property type="project" value="InterPro"/>
</dbReference>
<dbReference type="PROSITE" id="PS00138">
    <property type="entry name" value="SUBTILASE_SER"/>
    <property type="match status" value="1"/>
</dbReference>
<proteinExistence type="predicted"/>
<gene>
    <name evidence="6" type="ORF">IW245_003823</name>
</gene>
<comment type="caution">
    <text evidence="6">The sequence shown here is derived from an EMBL/GenBank/DDBJ whole genome shotgun (WGS) entry which is preliminary data.</text>
</comment>
<dbReference type="AlphaFoldDB" id="A0A8J7KK42"/>
<dbReference type="InterPro" id="IPR000209">
    <property type="entry name" value="Peptidase_S8/S53_dom"/>
</dbReference>
<evidence type="ECO:0000313" key="6">
    <source>
        <dbReference type="EMBL" id="MBG6137629.1"/>
    </source>
</evidence>
<protein>
    <recommendedName>
        <fullName evidence="5">Peptidase S8/S53 domain-containing protein</fullName>
    </recommendedName>
</protein>